<gene>
    <name evidence="3" type="ORF">AKL17_1015</name>
</gene>
<evidence type="ECO:0000313" key="4">
    <source>
        <dbReference type="Proteomes" id="UP000076128"/>
    </source>
</evidence>
<name>A0A159Z2F9_9RHOB</name>
<dbReference type="InterPro" id="IPR003615">
    <property type="entry name" value="HNH_nuc"/>
</dbReference>
<sequence>MRRVDRRGVEVPASLVPQSPGRKRQSKGASELARNLLAFAEGRPKDMAFTAYSEDSVKAGLHSLFHGKCAYCESFYDATAPVDVEHFRPKGRVAEAEGHPGYWWLAADWDNLLPSCIDCNRRRRQRLAGPDGAPMADSTGKADQFPVDGAHLADHLAEIGAERPLLIDPCRDEPARHLAFRVDPDPLLALVLPLDAAEAPQRGAAAIRVHGLNRLALVQERTRILRRLELLRDVLARLDEAAALIEASGNAAARKALAPIEFAVARLLDDMRAMAAETEPYSAMVTQWLRHWATDLSRDD</sequence>
<organism evidence="3 4">
    <name type="scientific">Frigidibacter mobilis</name>
    <dbReference type="NCBI Taxonomy" id="1335048"/>
    <lineage>
        <taxon>Bacteria</taxon>
        <taxon>Pseudomonadati</taxon>
        <taxon>Pseudomonadota</taxon>
        <taxon>Alphaproteobacteria</taxon>
        <taxon>Rhodobacterales</taxon>
        <taxon>Paracoccaceae</taxon>
        <taxon>Frigidibacter</taxon>
    </lineage>
</organism>
<dbReference type="AlphaFoldDB" id="A0A159Z2F9"/>
<protein>
    <submittedName>
        <fullName evidence="3">HNH nuclease</fullName>
    </submittedName>
</protein>
<proteinExistence type="predicted"/>
<feature type="region of interest" description="Disordered" evidence="1">
    <location>
        <begin position="1"/>
        <end position="28"/>
    </location>
</feature>
<evidence type="ECO:0000259" key="2">
    <source>
        <dbReference type="SMART" id="SM00507"/>
    </source>
</evidence>
<reference evidence="3 4" key="1">
    <citation type="submission" date="2015-09" db="EMBL/GenBank/DDBJ databases">
        <title>Complete genome sequence of Defluviimonas alba cai42t isolated from an oilfield in Xinjiang.</title>
        <authorList>
            <person name="Geng S."/>
            <person name="Pan X."/>
            <person name="Wu X."/>
        </authorList>
    </citation>
    <scope>NUCLEOTIDE SEQUENCE [LARGE SCALE GENOMIC DNA]</scope>
    <source>
        <strain evidence="4">cai42</strain>
    </source>
</reference>
<keyword evidence="4" id="KW-1185">Reference proteome</keyword>
<feature type="domain" description="HNH nuclease" evidence="2">
    <location>
        <begin position="56"/>
        <end position="121"/>
    </location>
</feature>
<dbReference type="RefSeq" id="WP_066811136.1">
    <property type="nucleotide sequence ID" value="NZ_CP012661.1"/>
</dbReference>
<accession>A0A159Z2F9</accession>
<dbReference type="SMART" id="SM00507">
    <property type="entry name" value="HNHc"/>
    <property type="match status" value="1"/>
</dbReference>
<dbReference type="PATRIC" id="fig|1335048.3.peg.1052"/>
<dbReference type="OrthoDB" id="5422822at2"/>
<evidence type="ECO:0000313" key="3">
    <source>
        <dbReference type="EMBL" id="AMY68274.1"/>
    </source>
</evidence>
<dbReference type="STRING" id="1335048.AKL17_1015"/>
<evidence type="ECO:0000256" key="1">
    <source>
        <dbReference type="SAM" id="MobiDB-lite"/>
    </source>
</evidence>
<dbReference type="EMBL" id="CP012661">
    <property type="protein sequence ID" value="AMY68274.1"/>
    <property type="molecule type" value="Genomic_DNA"/>
</dbReference>
<dbReference type="Proteomes" id="UP000076128">
    <property type="component" value="Chromosome"/>
</dbReference>
<dbReference type="Gene3D" id="1.10.30.50">
    <property type="match status" value="1"/>
</dbReference>
<dbReference type="CDD" id="cd00085">
    <property type="entry name" value="HNHc"/>
    <property type="match status" value="1"/>
</dbReference>
<dbReference type="KEGG" id="daa:AKL17_1015"/>